<evidence type="ECO:0000256" key="3">
    <source>
        <dbReference type="ARBA" id="ARBA00022801"/>
    </source>
</evidence>
<feature type="compositionally biased region" description="Basic residues" evidence="6">
    <location>
        <begin position="58"/>
        <end position="73"/>
    </location>
</feature>
<evidence type="ECO:0000256" key="4">
    <source>
        <dbReference type="ARBA" id="ARBA00022839"/>
    </source>
</evidence>
<proteinExistence type="predicted"/>
<dbReference type="GO" id="GO:0004527">
    <property type="term" value="F:exonuclease activity"/>
    <property type="evidence" value="ECO:0007669"/>
    <property type="project" value="UniProtKB-KW"/>
</dbReference>
<protein>
    <recommendedName>
        <fullName evidence="7">Exonuclease domain-containing protein</fullName>
    </recommendedName>
</protein>
<dbReference type="InterPro" id="IPR036397">
    <property type="entry name" value="RNaseH_sf"/>
</dbReference>
<comment type="caution">
    <text evidence="8">The sequence shown here is derived from an EMBL/GenBank/DDBJ whole genome shotgun (WGS) entry which is preliminary data.</text>
</comment>
<dbReference type="GO" id="GO:0005634">
    <property type="term" value="C:nucleus"/>
    <property type="evidence" value="ECO:0007669"/>
    <property type="project" value="TreeGrafter"/>
</dbReference>
<keyword evidence="1" id="KW-0698">rRNA processing</keyword>
<gene>
    <name evidence="8" type="ORF">TD95_000777</name>
</gene>
<dbReference type="GO" id="GO:0006364">
    <property type="term" value="P:rRNA processing"/>
    <property type="evidence" value="ECO:0007669"/>
    <property type="project" value="UniProtKB-KW"/>
</dbReference>
<evidence type="ECO:0000256" key="1">
    <source>
        <dbReference type="ARBA" id="ARBA00022552"/>
    </source>
</evidence>
<dbReference type="SMART" id="SM00479">
    <property type="entry name" value="EXOIII"/>
    <property type="match status" value="1"/>
</dbReference>
<evidence type="ECO:0000256" key="5">
    <source>
        <dbReference type="ARBA" id="ARBA00025599"/>
    </source>
</evidence>
<name>A0A0F4Z8G1_9PEZI</name>
<sequence length="378" mass="43367">MGARKYKICGTPVTPDPDYVQRMEELCHSEKFMSDNGFRFRQFTEEELARKRKCKRCMKSMHPRKPRNRRRGKSVGSTPEETPKPETEETLPPEKKEPEYKCKFHPQKMQGRFYACCGGTQFNNPCFSALEHDAQDIPMEELLANWSLFETKDNPRDPRKCVALDCEMGVSQDGDSELIRVTAIDYYTTEVLLDKLVFPIIPMAHLNTRYSGVSWPDLNTARRNGTALIGRDAARNALLNFIDKSTIVVGHSVNHDLMALRWIHHRVVDTLLLDLGEDKRIRDKKAQEKAAWDLLELQYALGKISVLPPPPPPPQKEEGEKQGRSLKALSLDRLDRVIQTGEHDSLEDTLASRDLLNWWVVNKTTAPVDDPDNYFISF</sequence>
<dbReference type="InterPro" id="IPR012337">
    <property type="entry name" value="RNaseH-like_sf"/>
</dbReference>
<dbReference type="EMBL" id="LAEV01001971">
    <property type="protein sequence ID" value="KKA26834.1"/>
    <property type="molecule type" value="Genomic_DNA"/>
</dbReference>
<dbReference type="CDD" id="cd06137">
    <property type="entry name" value="DEDDh_RNase"/>
    <property type="match status" value="1"/>
</dbReference>
<evidence type="ECO:0000313" key="8">
    <source>
        <dbReference type="EMBL" id="KKA26834.1"/>
    </source>
</evidence>
<feature type="compositionally biased region" description="Basic and acidic residues" evidence="6">
    <location>
        <begin position="81"/>
        <end position="96"/>
    </location>
</feature>
<dbReference type="PANTHER" id="PTHR12801:SF45">
    <property type="entry name" value="RNA EXONUCLEASE 4"/>
    <property type="match status" value="1"/>
</dbReference>
<dbReference type="AlphaFoldDB" id="A0A0F4Z8G1"/>
<keyword evidence="2" id="KW-0540">Nuclease</keyword>
<evidence type="ECO:0000256" key="6">
    <source>
        <dbReference type="SAM" id="MobiDB-lite"/>
    </source>
</evidence>
<dbReference type="Proteomes" id="UP000033483">
    <property type="component" value="Unassembled WGS sequence"/>
</dbReference>
<dbReference type="InterPro" id="IPR047021">
    <property type="entry name" value="REXO1/3/4-like"/>
</dbReference>
<comment type="function">
    <text evidence="5">Exoribonuclease involved in ribosome biosynthesis. Involved in the processing of ITS1, the internal transcribed spacer localized between the 18S and 5.8S rRNAs.</text>
</comment>
<evidence type="ECO:0000313" key="9">
    <source>
        <dbReference type="Proteomes" id="UP000033483"/>
    </source>
</evidence>
<dbReference type="GO" id="GO:0003676">
    <property type="term" value="F:nucleic acid binding"/>
    <property type="evidence" value="ECO:0007669"/>
    <property type="project" value="InterPro"/>
</dbReference>
<dbReference type="Gene3D" id="3.30.420.10">
    <property type="entry name" value="Ribonuclease H-like superfamily/Ribonuclease H"/>
    <property type="match status" value="1"/>
</dbReference>
<evidence type="ECO:0000259" key="7">
    <source>
        <dbReference type="SMART" id="SM00479"/>
    </source>
</evidence>
<dbReference type="InterPro" id="IPR013520">
    <property type="entry name" value="Ribonucl_H"/>
</dbReference>
<accession>A0A0F4Z8G1</accession>
<dbReference type="GO" id="GO:0000027">
    <property type="term" value="P:ribosomal large subunit assembly"/>
    <property type="evidence" value="ECO:0007669"/>
    <property type="project" value="TreeGrafter"/>
</dbReference>
<dbReference type="PANTHER" id="PTHR12801">
    <property type="entry name" value="RNA EXONUCLEASE REXO1 / RECO3 FAMILY MEMBER-RELATED"/>
    <property type="match status" value="1"/>
</dbReference>
<reference evidence="8 9" key="1">
    <citation type="submission" date="2015-03" db="EMBL/GenBank/DDBJ databases">
        <authorList>
            <person name="Radwan O."/>
            <person name="Al-Naeli F.A."/>
            <person name="Rendon G.A."/>
            <person name="Fields C."/>
        </authorList>
    </citation>
    <scope>NUCLEOTIDE SEQUENCE [LARGE SCALE GENOMIC DNA]</scope>
    <source>
        <strain evidence="8">CR-DP1</strain>
    </source>
</reference>
<dbReference type="OrthoDB" id="16516at2759"/>
<keyword evidence="9" id="KW-1185">Reference proteome</keyword>
<evidence type="ECO:0000256" key="2">
    <source>
        <dbReference type="ARBA" id="ARBA00022722"/>
    </source>
</evidence>
<keyword evidence="4" id="KW-0269">Exonuclease</keyword>
<organism evidence="8 9">
    <name type="scientific">Thielaviopsis punctulata</name>
    <dbReference type="NCBI Taxonomy" id="72032"/>
    <lineage>
        <taxon>Eukaryota</taxon>
        <taxon>Fungi</taxon>
        <taxon>Dikarya</taxon>
        <taxon>Ascomycota</taxon>
        <taxon>Pezizomycotina</taxon>
        <taxon>Sordariomycetes</taxon>
        <taxon>Hypocreomycetidae</taxon>
        <taxon>Microascales</taxon>
        <taxon>Ceratocystidaceae</taxon>
        <taxon>Thielaviopsis</taxon>
    </lineage>
</organism>
<dbReference type="SUPFAM" id="SSF53098">
    <property type="entry name" value="Ribonuclease H-like"/>
    <property type="match status" value="1"/>
</dbReference>
<feature type="domain" description="Exonuclease" evidence="7">
    <location>
        <begin position="160"/>
        <end position="365"/>
    </location>
</feature>
<keyword evidence="3" id="KW-0378">Hydrolase</keyword>
<feature type="region of interest" description="Disordered" evidence="6">
    <location>
        <begin position="58"/>
        <end position="96"/>
    </location>
</feature>